<accession>A0AAV2PRE9</accession>
<evidence type="ECO:0000256" key="3">
    <source>
        <dbReference type="ARBA" id="ARBA00037797"/>
    </source>
</evidence>
<feature type="region of interest" description="Disordered" evidence="8">
    <location>
        <begin position="266"/>
        <end position="318"/>
    </location>
</feature>
<dbReference type="EMBL" id="CAXKWB010000807">
    <property type="protein sequence ID" value="CAL4062291.1"/>
    <property type="molecule type" value="Genomic_DNA"/>
</dbReference>
<evidence type="ECO:0000256" key="2">
    <source>
        <dbReference type="ARBA" id="ARBA00013254"/>
    </source>
</evidence>
<evidence type="ECO:0000259" key="9">
    <source>
        <dbReference type="Pfam" id="PF12697"/>
    </source>
</evidence>
<dbReference type="SUPFAM" id="SSF53474">
    <property type="entry name" value="alpha/beta-Hydrolases"/>
    <property type="match status" value="1"/>
</dbReference>
<dbReference type="EC" id="3.1.1.23" evidence="2"/>
<reference evidence="10 11" key="1">
    <citation type="submission" date="2024-05" db="EMBL/GenBank/DDBJ databases">
        <authorList>
            <person name="Wallberg A."/>
        </authorList>
    </citation>
    <scope>NUCLEOTIDE SEQUENCE [LARGE SCALE GENOMIC DNA]</scope>
</reference>
<evidence type="ECO:0000313" key="11">
    <source>
        <dbReference type="Proteomes" id="UP001497623"/>
    </source>
</evidence>
<dbReference type="InterPro" id="IPR050266">
    <property type="entry name" value="AB_hydrolase_sf"/>
</dbReference>
<evidence type="ECO:0000256" key="4">
    <source>
        <dbReference type="ARBA" id="ARBA00037874"/>
    </source>
</evidence>
<gene>
    <name evidence="10" type="ORF">MNOR_LOCUS2590</name>
</gene>
<feature type="domain" description="AB hydrolase-1" evidence="9">
    <location>
        <begin position="679"/>
        <end position="915"/>
    </location>
</feature>
<evidence type="ECO:0000256" key="1">
    <source>
        <dbReference type="ARBA" id="ARBA00001613"/>
    </source>
</evidence>
<dbReference type="GO" id="GO:0046464">
    <property type="term" value="P:acylglycerol catabolic process"/>
    <property type="evidence" value="ECO:0007669"/>
    <property type="project" value="TreeGrafter"/>
</dbReference>
<dbReference type="Gene3D" id="3.40.50.1820">
    <property type="entry name" value="alpha/beta hydrolase"/>
    <property type="match status" value="1"/>
</dbReference>
<feature type="compositionally biased region" description="Low complexity" evidence="8">
    <location>
        <begin position="299"/>
        <end position="318"/>
    </location>
</feature>
<evidence type="ECO:0000256" key="8">
    <source>
        <dbReference type="SAM" id="MobiDB-lite"/>
    </source>
</evidence>
<dbReference type="InterPro" id="IPR000639">
    <property type="entry name" value="Epox_hydrolase-like"/>
</dbReference>
<evidence type="ECO:0000313" key="10">
    <source>
        <dbReference type="EMBL" id="CAL4062291.1"/>
    </source>
</evidence>
<comment type="function">
    <text evidence="7">Lipase that preferentially hydrolysis medium-chain saturated monoacylglycerols including 2-arachidonoylglycerol. Through 2-arachidonoylglycerol degradation may regulate endocannabinoid signaling pathways. Also has a lysophosphatidyl lipase activity with a preference for lysophosphatidylglycerol among other lysophospholipids. Also able to degrade bis(monoacylglycero)phosphate (BMP) and constitutes the major enzyme for BMP catabolism. BMP, also known as lysobisphosphatidic acid, is enriched in late endosomes and lysosomes and plays a key role in the formation of intraluminal vesicles and in lipid sorting.</text>
</comment>
<dbReference type="InterPro" id="IPR000073">
    <property type="entry name" value="AB_hydrolase_1"/>
</dbReference>
<dbReference type="PANTHER" id="PTHR43798">
    <property type="entry name" value="MONOACYLGLYCEROL LIPASE"/>
    <property type="match status" value="1"/>
</dbReference>
<evidence type="ECO:0000256" key="6">
    <source>
        <dbReference type="ARBA" id="ARBA00047662"/>
    </source>
</evidence>
<comment type="caution">
    <text evidence="10">The sequence shown here is derived from an EMBL/GenBank/DDBJ whole genome shotgun (WGS) entry which is preliminary data.</text>
</comment>
<keyword evidence="11" id="KW-1185">Reference proteome</keyword>
<proteinExistence type="predicted"/>
<comment type="subcellular location">
    <subcellularLocation>
        <location evidence="3">Late endosome membrane</location>
        <topology evidence="3">Single-pass type II membrane protein</topology>
    </subcellularLocation>
    <subcellularLocation>
        <location evidence="4">Lysosome membrane</location>
        <topology evidence="4">Single-pass type II membrane protein</topology>
    </subcellularLocation>
    <subcellularLocation>
        <location evidence="5">Mitochondrion membrane</location>
        <topology evidence="5">Single-pass type II membrane protein</topology>
    </subcellularLocation>
</comment>
<evidence type="ECO:0000256" key="5">
    <source>
        <dbReference type="ARBA" id="ARBA00046308"/>
    </source>
</evidence>
<feature type="compositionally biased region" description="Polar residues" evidence="8">
    <location>
        <begin position="349"/>
        <end position="362"/>
    </location>
</feature>
<feature type="region of interest" description="Disordered" evidence="8">
    <location>
        <begin position="330"/>
        <end position="370"/>
    </location>
</feature>
<dbReference type="GO" id="GO:0031902">
    <property type="term" value="C:late endosome membrane"/>
    <property type="evidence" value="ECO:0007669"/>
    <property type="project" value="UniProtKB-SubCell"/>
</dbReference>
<comment type="catalytic activity">
    <reaction evidence="6">
        <text>1-dodecanoylglycerol + H2O = dodecanoate + glycerol + H(+)</text>
        <dbReference type="Rhea" id="RHEA:44316"/>
        <dbReference type="ChEBI" id="CHEBI:15377"/>
        <dbReference type="ChEBI" id="CHEBI:15378"/>
        <dbReference type="ChEBI" id="CHEBI:17754"/>
        <dbReference type="ChEBI" id="CHEBI:18262"/>
        <dbReference type="ChEBI" id="CHEBI:75539"/>
    </reaction>
</comment>
<protein>
    <recommendedName>
        <fullName evidence="2">acylglycerol lipase</fullName>
        <ecNumber evidence="2">3.1.1.23</ecNumber>
    </recommendedName>
</protein>
<evidence type="ECO:0000256" key="7">
    <source>
        <dbReference type="ARBA" id="ARBA00049568"/>
    </source>
</evidence>
<name>A0AAV2PRE9_MEGNR</name>
<sequence>MNRLRLHILRDEINETWDQVKQCFVDTLPKRYNSVGVGGGDIGRDADGRVWVEVGGSGLKLRVTHLHPANPNVAQEVIDRINRYTDETLAENNVPLPSEDEISLSSLEDYWFNHWEGPYITADSNQNNTFNARRSRQSLRKSKRRFRCSICHKKLAGVEGAPNASEGTPHCTGKNILAHVPSVKPDTRTPKNDDSAAGSSDDEGMNRSHSDELLSSYSASDEQLARAHRIWDNELRTSFSLFAEDTVTQDVVDSVCMDNSSGFPDDISERLTAAPHSPARQSRSCPCSPKLSGMRNHSPKSNSNSPKPRSSSSSSRFSLSNSLMAIHRQASNTLRPDFLSRSDVKPEGTHNSLRYESQHSGGSQKGDSHLCISTPDHDHNDQCCIGASATKNALQESISLPTLKLSKMALIYKGGQLVQGHLVHQESAEQESHTPTPCQTPTRMDYEETNALASSTDDGIQDLVPAHQILPDVVPRQKTSSLGEVSTVENWKSNPGSSSSPNFYYTEDKKAFINLGFDGHEESSDFQELNEIINSRMDGEASESSIEVGGSSVSLNVDAAHAISIAHYSTGQEAAMSLEVPHVTQPDDICETSSLSSSSTLAVDMVQDASVFVEPVPLCDIPIGPPLAPAHLLVEDPPSLQDPLQEPRESVYWWHTKSGGDSEFCDNHTECRVKQKPLLLFLHGLGGSSDQWRQQLWYFVSCGYEVVAPDLLGHGLSSAPDESELYVFNQMLEFITLVFDFFVPQGRKCVVIGHGYGCSLGAALARGRPLSVRLVILASCGGPSPLIPNPAGASVVKATLSTILGPFMAVGCCSRELLYSPRGKHFAVANLMGSSITPTPRYVIEHVAQGQDWPEGDVAFHRRITVPTLLLYGMKDTRVSLVEMCEMERTIPRAFLELIPSAGHDIMTDAPLEVCHALHRFIKRWKQCV</sequence>
<dbReference type="Proteomes" id="UP001497623">
    <property type="component" value="Unassembled WGS sequence"/>
</dbReference>
<feature type="region of interest" description="Disordered" evidence="8">
    <location>
        <begin position="159"/>
        <end position="216"/>
    </location>
</feature>
<dbReference type="PRINTS" id="PR00412">
    <property type="entry name" value="EPOXHYDRLASE"/>
</dbReference>
<feature type="compositionally biased region" description="Basic and acidic residues" evidence="8">
    <location>
        <begin position="338"/>
        <end position="348"/>
    </location>
</feature>
<dbReference type="InterPro" id="IPR029058">
    <property type="entry name" value="AB_hydrolase_fold"/>
</dbReference>
<dbReference type="PANTHER" id="PTHR43798:SF5">
    <property type="entry name" value="MONOACYLGLYCEROL LIPASE ABHD6"/>
    <property type="match status" value="1"/>
</dbReference>
<dbReference type="GO" id="GO:0005765">
    <property type="term" value="C:lysosomal membrane"/>
    <property type="evidence" value="ECO:0007669"/>
    <property type="project" value="UniProtKB-SubCell"/>
</dbReference>
<dbReference type="PRINTS" id="PR00111">
    <property type="entry name" value="ABHYDROLASE"/>
</dbReference>
<organism evidence="10 11">
    <name type="scientific">Meganyctiphanes norvegica</name>
    <name type="common">Northern krill</name>
    <name type="synonym">Thysanopoda norvegica</name>
    <dbReference type="NCBI Taxonomy" id="48144"/>
    <lineage>
        <taxon>Eukaryota</taxon>
        <taxon>Metazoa</taxon>
        <taxon>Ecdysozoa</taxon>
        <taxon>Arthropoda</taxon>
        <taxon>Crustacea</taxon>
        <taxon>Multicrustacea</taxon>
        <taxon>Malacostraca</taxon>
        <taxon>Eumalacostraca</taxon>
        <taxon>Eucarida</taxon>
        <taxon>Euphausiacea</taxon>
        <taxon>Euphausiidae</taxon>
        <taxon>Meganyctiphanes</taxon>
    </lineage>
</organism>
<comment type="catalytic activity">
    <reaction evidence="1">
        <text>Hydrolyzes glycerol monoesters of long-chain fatty acids.</text>
        <dbReference type="EC" id="3.1.1.23"/>
    </reaction>
</comment>
<feature type="compositionally biased region" description="Basic and acidic residues" evidence="8">
    <location>
        <begin position="185"/>
        <end position="194"/>
    </location>
</feature>
<dbReference type="GO" id="GO:0031966">
    <property type="term" value="C:mitochondrial membrane"/>
    <property type="evidence" value="ECO:0007669"/>
    <property type="project" value="UniProtKB-SubCell"/>
</dbReference>
<dbReference type="GO" id="GO:0047372">
    <property type="term" value="F:monoacylglycerol lipase activity"/>
    <property type="evidence" value="ECO:0007669"/>
    <property type="project" value="UniProtKB-EC"/>
</dbReference>
<dbReference type="AlphaFoldDB" id="A0AAV2PRE9"/>
<dbReference type="Pfam" id="PF12697">
    <property type="entry name" value="Abhydrolase_6"/>
    <property type="match status" value="1"/>
</dbReference>